<reference evidence="3" key="1">
    <citation type="submission" date="2009-09" db="EMBL/GenBank/DDBJ databases">
        <title>The complete chromosome of Desulfohalobium retbaense DSM 5692.</title>
        <authorList>
            <consortium name="US DOE Joint Genome Institute (JGI-PGF)"/>
            <person name="Lucas S."/>
            <person name="Copeland A."/>
            <person name="Lapidus A."/>
            <person name="Glavina del Rio T."/>
            <person name="Dalin E."/>
            <person name="Tice H."/>
            <person name="Bruce D."/>
            <person name="Goodwin L."/>
            <person name="Pitluck S."/>
            <person name="Kyrpides N."/>
            <person name="Mavromatis K."/>
            <person name="Ivanova N."/>
            <person name="Mikhailova N."/>
            <person name="Munk A.C."/>
            <person name="Brettin T."/>
            <person name="Detter J.C."/>
            <person name="Han C."/>
            <person name="Tapia R."/>
            <person name="Larimer F."/>
            <person name="Land M."/>
            <person name="Hauser L."/>
            <person name="Markowitz V."/>
            <person name="Cheng J.-F."/>
            <person name="Hugenholtz P."/>
            <person name="Woyke T."/>
            <person name="Wu D."/>
            <person name="Spring S."/>
            <person name="Klenk H.-P."/>
            <person name="Eisen J.A."/>
        </authorList>
    </citation>
    <scope>NUCLEOTIDE SEQUENCE [LARGE SCALE GENOMIC DNA]</scope>
    <source>
        <strain evidence="3">DSM 5692</strain>
    </source>
</reference>
<dbReference type="RefSeq" id="WP_015751236.1">
    <property type="nucleotide sequence ID" value="NC_013223.1"/>
</dbReference>
<name>C8X0Y1_DESRD</name>
<dbReference type="AlphaFoldDB" id="C8X0Y1"/>
<keyword evidence="1" id="KW-0472">Membrane</keyword>
<organism evidence="2 3">
    <name type="scientific">Desulfohalobium retbaense (strain ATCC 49708 / DSM 5692 / JCM 16813 / HR100)</name>
    <dbReference type="NCBI Taxonomy" id="485915"/>
    <lineage>
        <taxon>Bacteria</taxon>
        <taxon>Pseudomonadati</taxon>
        <taxon>Thermodesulfobacteriota</taxon>
        <taxon>Desulfovibrionia</taxon>
        <taxon>Desulfovibrionales</taxon>
        <taxon>Desulfohalobiaceae</taxon>
        <taxon>Desulfohalobium</taxon>
    </lineage>
</organism>
<dbReference type="Proteomes" id="UP000001052">
    <property type="component" value="Chromosome"/>
</dbReference>
<dbReference type="eggNOG" id="ENOG502ZGE3">
    <property type="taxonomic scope" value="Bacteria"/>
</dbReference>
<feature type="transmembrane region" description="Helical" evidence="1">
    <location>
        <begin position="14"/>
        <end position="33"/>
    </location>
</feature>
<dbReference type="KEGG" id="drt:Dret_0786"/>
<sequence length="63" mass="6895">MPKKYINTATNHPVMRGLLIGGAIGLIASWFGYPPGRSLFLGFLAGLLAGLTRIAIDRQRRKK</sequence>
<evidence type="ECO:0000313" key="3">
    <source>
        <dbReference type="Proteomes" id="UP000001052"/>
    </source>
</evidence>
<gene>
    <name evidence="2" type="ordered locus">Dret_0786</name>
</gene>
<dbReference type="HOGENOM" id="CLU_2896694_0_0_7"/>
<reference evidence="2 3" key="2">
    <citation type="journal article" date="2010" name="Stand. Genomic Sci.">
        <title>Complete genome sequence of Desulfohalobium retbaense type strain (HR(100)).</title>
        <authorList>
            <person name="Spring S."/>
            <person name="Nolan M."/>
            <person name="Lapidus A."/>
            <person name="Glavina Del Rio T."/>
            <person name="Copeland A."/>
            <person name="Tice H."/>
            <person name="Cheng J.F."/>
            <person name="Lucas S."/>
            <person name="Land M."/>
            <person name="Chen F."/>
            <person name="Bruce D."/>
            <person name="Goodwin L."/>
            <person name="Pitluck S."/>
            <person name="Ivanova N."/>
            <person name="Mavromatis K."/>
            <person name="Mikhailova N."/>
            <person name="Pati A."/>
            <person name="Chen A."/>
            <person name="Palaniappan K."/>
            <person name="Hauser L."/>
            <person name="Chang Y.J."/>
            <person name="Jeffries C.D."/>
            <person name="Munk C."/>
            <person name="Kiss H."/>
            <person name="Chain P."/>
            <person name="Han C."/>
            <person name="Brettin T."/>
            <person name="Detter J.C."/>
            <person name="Schuler E."/>
            <person name="Goker M."/>
            <person name="Rohde M."/>
            <person name="Bristow J."/>
            <person name="Eisen J.A."/>
            <person name="Markowitz V."/>
            <person name="Hugenholtz P."/>
            <person name="Kyrpides N.C."/>
            <person name="Klenk H.P."/>
        </authorList>
    </citation>
    <scope>NUCLEOTIDE SEQUENCE [LARGE SCALE GENOMIC DNA]</scope>
    <source>
        <strain evidence="2 3">DSM 5692</strain>
    </source>
</reference>
<keyword evidence="1" id="KW-0812">Transmembrane</keyword>
<evidence type="ECO:0000256" key="1">
    <source>
        <dbReference type="SAM" id="Phobius"/>
    </source>
</evidence>
<protein>
    <submittedName>
        <fullName evidence="2">Uncharacterized protein</fullName>
    </submittedName>
</protein>
<dbReference type="EMBL" id="CP001734">
    <property type="protein sequence ID" value="ACV68078.1"/>
    <property type="molecule type" value="Genomic_DNA"/>
</dbReference>
<feature type="transmembrane region" description="Helical" evidence="1">
    <location>
        <begin position="39"/>
        <end position="56"/>
    </location>
</feature>
<accession>C8X0Y1</accession>
<evidence type="ECO:0000313" key="2">
    <source>
        <dbReference type="EMBL" id="ACV68078.1"/>
    </source>
</evidence>
<keyword evidence="3" id="KW-1185">Reference proteome</keyword>
<proteinExistence type="predicted"/>
<dbReference type="STRING" id="485915.Dret_0786"/>
<keyword evidence="1" id="KW-1133">Transmembrane helix</keyword>